<dbReference type="Proteomes" id="UP000323506">
    <property type="component" value="Chromosome A06"/>
</dbReference>
<evidence type="ECO:0000313" key="2">
    <source>
        <dbReference type="Proteomes" id="UP000323506"/>
    </source>
</evidence>
<name>A0A5D2G7K4_GOSDA</name>
<dbReference type="EMBL" id="CM017693">
    <property type="protein sequence ID" value="TYH14075.1"/>
    <property type="molecule type" value="Genomic_DNA"/>
</dbReference>
<protein>
    <submittedName>
        <fullName evidence="1">Uncharacterized protein</fullName>
    </submittedName>
</protein>
<dbReference type="AlphaFoldDB" id="A0A5D2G7K4"/>
<reference evidence="1 2" key="1">
    <citation type="submission" date="2019-06" db="EMBL/GenBank/DDBJ databases">
        <title>WGS assembly of Gossypium darwinii.</title>
        <authorList>
            <person name="Chen Z.J."/>
            <person name="Sreedasyam A."/>
            <person name="Ando A."/>
            <person name="Song Q."/>
            <person name="De L."/>
            <person name="Hulse-Kemp A."/>
            <person name="Ding M."/>
            <person name="Ye W."/>
            <person name="Kirkbride R."/>
            <person name="Jenkins J."/>
            <person name="Plott C."/>
            <person name="Lovell J."/>
            <person name="Lin Y.-M."/>
            <person name="Vaughn R."/>
            <person name="Liu B."/>
            <person name="Li W."/>
            <person name="Simpson S."/>
            <person name="Scheffler B."/>
            <person name="Saski C."/>
            <person name="Grover C."/>
            <person name="Hu G."/>
            <person name="Conover J."/>
            <person name="Carlson J."/>
            <person name="Shu S."/>
            <person name="Boston L."/>
            <person name="Williams M."/>
            <person name="Peterson D."/>
            <person name="Mcgee K."/>
            <person name="Jones D."/>
            <person name="Wendel J."/>
            <person name="Stelly D."/>
            <person name="Grimwood J."/>
            <person name="Schmutz J."/>
        </authorList>
    </citation>
    <scope>NUCLEOTIDE SEQUENCE [LARGE SCALE GENOMIC DNA]</scope>
    <source>
        <strain evidence="1">1808015.09</strain>
    </source>
</reference>
<evidence type="ECO:0000313" key="1">
    <source>
        <dbReference type="EMBL" id="TYH14075.1"/>
    </source>
</evidence>
<keyword evidence="2" id="KW-1185">Reference proteome</keyword>
<organism evidence="1 2">
    <name type="scientific">Gossypium darwinii</name>
    <name type="common">Darwin's cotton</name>
    <name type="synonym">Gossypium barbadense var. darwinii</name>
    <dbReference type="NCBI Taxonomy" id="34276"/>
    <lineage>
        <taxon>Eukaryota</taxon>
        <taxon>Viridiplantae</taxon>
        <taxon>Streptophyta</taxon>
        <taxon>Embryophyta</taxon>
        <taxon>Tracheophyta</taxon>
        <taxon>Spermatophyta</taxon>
        <taxon>Magnoliopsida</taxon>
        <taxon>eudicotyledons</taxon>
        <taxon>Gunneridae</taxon>
        <taxon>Pentapetalae</taxon>
        <taxon>rosids</taxon>
        <taxon>malvids</taxon>
        <taxon>Malvales</taxon>
        <taxon>Malvaceae</taxon>
        <taxon>Malvoideae</taxon>
        <taxon>Gossypium</taxon>
    </lineage>
</organism>
<accession>A0A5D2G7K4</accession>
<proteinExistence type="predicted"/>
<gene>
    <name evidence="1" type="ORF">ES288_A06G190300v1</name>
</gene>
<sequence length="55" mass="6364">MPIAYTSRSVYISVRNNGTSLPSKVISLKTKFPWKVQCWAFEEDSIRHTLCSHHI</sequence>